<dbReference type="EMBL" id="SGIU01000002">
    <property type="protein sequence ID" value="TAI47205.1"/>
    <property type="molecule type" value="Genomic_DNA"/>
</dbReference>
<evidence type="ECO:0000313" key="1">
    <source>
        <dbReference type="EMBL" id="TAI47205.1"/>
    </source>
</evidence>
<dbReference type="SUPFAM" id="SSF53474">
    <property type="entry name" value="alpha/beta-Hydrolases"/>
    <property type="match status" value="1"/>
</dbReference>
<accession>A0A4Q8QA87</accession>
<gene>
    <name evidence="1" type="ORF">EW142_11005</name>
</gene>
<dbReference type="AlphaFoldDB" id="A0A4Q8QA87"/>
<evidence type="ECO:0008006" key="3">
    <source>
        <dbReference type="Google" id="ProtNLM"/>
    </source>
</evidence>
<dbReference type="InterPro" id="IPR029058">
    <property type="entry name" value="AB_hydrolase_fold"/>
</dbReference>
<dbReference type="RefSeq" id="WP_130613806.1">
    <property type="nucleotide sequence ID" value="NZ_SGIU01000002.1"/>
</dbReference>
<dbReference type="Gene3D" id="3.40.50.1820">
    <property type="entry name" value="alpha/beta hydrolase"/>
    <property type="match status" value="1"/>
</dbReference>
<keyword evidence="2" id="KW-1185">Reference proteome</keyword>
<proteinExistence type="predicted"/>
<comment type="caution">
    <text evidence="1">The sequence shown here is derived from an EMBL/GenBank/DDBJ whole genome shotgun (WGS) entry which is preliminary data.</text>
</comment>
<reference evidence="1 2" key="1">
    <citation type="submission" date="2019-02" db="EMBL/GenBank/DDBJ databases">
        <title>Draft genome sequence of Muricauda sp. 176CP4-71.</title>
        <authorList>
            <person name="Park J.-S."/>
        </authorList>
    </citation>
    <scope>NUCLEOTIDE SEQUENCE [LARGE SCALE GENOMIC DNA]</scope>
    <source>
        <strain evidence="1 2">176CP4-71</strain>
    </source>
</reference>
<evidence type="ECO:0000313" key="2">
    <source>
        <dbReference type="Proteomes" id="UP000291981"/>
    </source>
</evidence>
<name>A0A4Q8QA87_9FLAO</name>
<sequence>MNLLQSDFYFRIMLLFSTIGLFISCDNDFEVPLLKTSQSEVVISLATSDTIVYVRVNEETIPVYLSIPKDCTSESLPAVVLLHGSDGMWKNHDPETGTMAGQNSEWRDLFDSTCMVGAYVDSYTTRDCTTRTGKWKTPPENFKISSQFIRPKDAYATLALLRNLKYENGTKVIRPNDIGLLGFSDGASAVASTLFDTNAVPSGWAWAQTFDDKNYNTSSGVLPPVSPPKEGGFSGGVFYYGGSGGYNYWGTSPCGNNAQNGNIYAPYAPLLYQIPENGYLTENTICLYELLKSKGLPVELNLYKDVGHGFDFDGVEQSSAARKNTINWLKKILNAN</sequence>
<protein>
    <recommendedName>
        <fullName evidence="3">Alpha/beta hydrolase</fullName>
    </recommendedName>
</protein>
<dbReference type="OrthoDB" id="1412847at2"/>
<dbReference type="Proteomes" id="UP000291981">
    <property type="component" value="Unassembled WGS sequence"/>
</dbReference>
<organism evidence="1 2">
    <name type="scientific">Flagellimonas allohymeniacidonis</name>
    <dbReference type="NCBI Taxonomy" id="2517819"/>
    <lineage>
        <taxon>Bacteria</taxon>
        <taxon>Pseudomonadati</taxon>
        <taxon>Bacteroidota</taxon>
        <taxon>Flavobacteriia</taxon>
        <taxon>Flavobacteriales</taxon>
        <taxon>Flavobacteriaceae</taxon>
        <taxon>Flagellimonas</taxon>
    </lineage>
</organism>